<dbReference type="AlphaFoldDB" id="A0A7C8I9X7"/>
<feature type="compositionally biased region" description="Basic and acidic residues" evidence="1">
    <location>
        <begin position="190"/>
        <end position="200"/>
    </location>
</feature>
<feature type="compositionally biased region" description="Polar residues" evidence="1">
    <location>
        <begin position="279"/>
        <end position="291"/>
    </location>
</feature>
<name>A0A7C8I9X7_9PLEO</name>
<feature type="compositionally biased region" description="Acidic residues" evidence="1">
    <location>
        <begin position="345"/>
        <end position="380"/>
    </location>
</feature>
<organism evidence="2 3">
    <name type="scientific">Massariosphaeria phaeospora</name>
    <dbReference type="NCBI Taxonomy" id="100035"/>
    <lineage>
        <taxon>Eukaryota</taxon>
        <taxon>Fungi</taxon>
        <taxon>Dikarya</taxon>
        <taxon>Ascomycota</taxon>
        <taxon>Pezizomycotina</taxon>
        <taxon>Dothideomycetes</taxon>
        <taxon>Pleosporomycetidae</taxon>
        <taxon>Pleosporales</taxon>
        <taxon>Pleosporales incertae sedis</taxon>
        <taxon>Massariosphaeria</taxon>
    </lineage>
</organism>
<gene>
    <name evidence="2" type="ORF">BDV95DRAFT_607198</name>
</gene>
<sequence length="496" mass="54233">MDNSPCGSSPRFRSRVPKPATRSIKSSAPGDGAGMDNGTVGNGREKDGNVTPNRTASTPPRPCLRTQPATRIPIPRTTPLPPAAPLPLECHYRGVHRQYTDLPHLLMRSGIKGAINAYKDANSAYEQAKRDGDDALVLQREYCTNYSYRALWEAYDRLKTGEETMREKREEGDAGDIERGRRRGKGKGKASTEAKAEAKRGKVVRFADEEENPEGESDGHVGGEAAMDIDRMHADSDSDFDDQPPGTIERYPGDDSFDADPLFAKPFNKNQPRPAFHTKASTGNRSENSASHAGDAEAEKVHMEDEWEWEWPEEWQVHGELSATHDSDAEDAGGAFGGRYWGEDMGVDADVDGDGDMDVDGDMDADDEEEEEEGEDEEADMTSLHRSPSPPVSSRRRSKTPSPPTIRKRQKTRHATTNINSDTNPAPDASAPSTSEPITNPLCTPPTGETQTGFATLLAPQDSAVWVERRKGVVGEMVEEIEGREQGGGDGVEGWE</sequence>
<feature type="region of interest" description="Disordered" evidence="1">
    <location>
        <begin position="165"/>
        <end position="453"/>
    </location>
</feature>
<feature type="compositionally biased region" description="Polar residues" evidence="1">
    <location>
        <begin position="415"/>
        <end position="424"/>
    </location>
</feature>
<evidence type="ECO:0000256" key="1">
    <source>
        <dbReference type="SAM" id="MobiDB-lite"/>
    </source>
</evidence>
<keyword evidence="3" id="KW-1185">Reference proteome</keyword>
<reference evidence="2 3" key="1">
    <citation type="submission" date="2020-01" db="EMBL/GenBank/DDBJ databases">
        <authorList>
            <consortium name="DOE Joint Genome Institute"/>
            <person name="Haridas S."/>
            <person name="Albert R."/>
            <person name="Binder M."/>
            <person name="Bloem J."/>
            <person name="Labutti K."/>
            <person name="Salamov A."/>
            <person name="Andreopoulos B."/>
            <person name="Baker S.E."/>
            <person name="Barry K."/>
            <person name="Bills G."/>
            <person name="Bluhm B.H."/>
            <person name="Cannon C."/>
            <person name="Castanera R."/>
            <person name="Culley D.E."/>
            <person name="Daum C."/>
            <person name="Ezra D."/>
            <person name="Gonzalez J.B."/>
            <person name="Henrissat B."/>
            <person name="Kuo A."/>
            <person name="Liang C."/>
            <person name="Lipzen A."/>
            <person name="Lutzoni F."/>
            <person name="Magnuson J."/>
            <person name="Mondo S."/>
            <person name="Nolan M."/>
            <person name="Ohm R."/>
            <person name="Pangilinan J."/>
            <person name="Park H.-J.H."/>
            <person name="Ramirez L."/>
            <person name="Alfaro M."/>
            <person name="Sun H."/>
            <person name="Tritt A."/>
            <person name="Yoshinaga Y."/>
            <person name="Zwiers L.-H.L."/>
            <person name="Turgeon B.G."/>
            <person name="Goodwin S.B."/>
            <person name="Spatafora J.W."/>
            <person name="Crous P.W."/>
            <person name="Grigoriev I.V."/>
        </authorList>
    </citation>
    <scope>NUCLEOTIDE SEQUENCE [LARGE SCALE GENOMIC DNA]</scope>
    <source>
        <strain evidence="2 3">CBS 611.86</strain>
    </source>
</reference>
<feature type="compositionally biased region" description="Polar residues" evidence="1">
    <location>
        <begin position="431"/>
        <end position="453"/>
    </location>
</feature>
<accession>A0A7C8I9X7</accession>
<protein>
    <submittedName>
        <fullName evidence="2">Uncharacterized protein</fullName>
    </submittedName>
</protein>
<evidence type="ECO:0000313" key="2">
    <source>
        <dbReference type="EMBL" id="KAF2871791.1"/>
    </source>
</evidence>
<evidence type="ECO:0000313" key="3">
    <source>
        <dbReference type="Proteomes" id="UP000481861"/>
    </source>
</evidence>
<comment type="caution">
    <text evidence="2">The sequence shown here is derived from an EMBL/GenBank/DDBJ whole genome shotgun (WGS) entry which is preliminary data.</text>
</comment>
<feature type="compositionally biased region" description="Basic and acidic residues" evidence="1">
    <location>
        <begin position="165"/>
        <end position="179"/>
    </location>
</feature>
<dbReference type="Proteomes" id="UP000481861">
    <property type="component" value="Unassembled WGS sequence"/>
</dbReference>
<feature type="region of interest" description="Disordered" evidence="1">
    <location>
        <begin position="1"/>
        <end position="84"/>
    </location>
</feature>
<dbReference type="EMBL" id="JAADJZ010000011">
    <property type="protein sequence ID" value="KAF2871791.1"/>
    <property type="molecule type" value="Genomic_DNA"/>
</dbReference>
<feature type="compositionally biased region" description="Basic and acidic residues" evidence="1">
    <location>
        <begin position="294"/>
        <end position="304"/>
    </location>
</feature>
<proteinExistence type="predicted"/>